<dbReference type="Gene3D" id="1.20.5.1930">
    <property type="match status" value="1"/>
</dbReference>
<evidence type="ECO:0000256" key="7">
    <source>
        <dbReference type="ARBA" id="ARBA00022840"/>
    </source>
</evidence>
<dbReference type="EC" id="2.7.13.3" evidence="2"/>
<dbReference type="InterPro" id="IPR036890">
    <property type="entry name" value="HATPase_C_sf"/>
</dbReference>
<evidence type="ECO:0000256" key="6">
    <source>
        <dbReference type="ARBA" id="ARBA00022777"/>
    </source>
</evidence>
<evidence type="ECO:0000313" key="12">
    <source>
        <dbReference type="EMBL" id="GHI52441.1"/>
    </source>
</evidence>
<evidence type="ECO:0000256" key="8">
    <source>
        <dbReference type="ARBA" id="ARBA00023012"/>
    </source>
</evidence>
<keyword evidence="3" id="KW-0597">Phosphoprotein</keyword>
<gene>
    <name evidence="12" type="ORF">Srubr_22870</name>
</gene>
<dbReference type="EMBL" id="BNEA01000007">
    <property type="protein sequence ID" value="GHI52441.1"/>
    <property type="molecule type" value="Genomic_DNA"/>
</dbReference>
<evidence type="ECO:0000256" key="1">
    <source>
        <dbReference type="ARBA" id="ARBA00000085"/>
    </source>
</evidence>
<feature type="transmembrane region" description="Helical" evidence="9">
    <location>
        <begin position="74"/>
        <end position="100"/>
    </location>
</feature>
<dbReference type="PANTHER" id="PTHR24421">
    <property type="entry name" value="NITRATE/NITRITE SENSOR PROTEIN NARX-RELATED"/>
    <property type="match status" value="1"/>
</dbReference>
<dbReference type="InterPro" id="IPR050482">
    <property type="entry name" value="Sensor_HK_TwoCompSys"/>
</dbReference>
<dbReference type="Gene3D" id="3.30.565.10">
    <property type="entry name" value="Histidine kinase-like ATPase, C-terminal domain"/>
    <property type="match status" value="1"/>
</dbReference>
<dbReference type="PANTHER" id="PTHR24421:SF10">
    <property type="entry name" value="NITRATE_NITRITE SENSOR PROTEIN NARQ"/>
    <property type="match status" value="1"/>
</dbReference>
<comment type="caution">
    <text evidence="12">The sequence shown here is derived from an EMBL/GenBank/DDBJ whole genome shotgun (WGS) entry which is preliminary data.</text>
</comment>
<keyword evidence="9" id="KW-0472">Membrane</keyword>
<keyword evidence="5" id="KW-0547">Nucleotide-binding</keyword>
<feature type="transmembrane region" description="Helical" evidence="9">
    <location>
        <begin position="47"/>
        <end position="68"/>
    </location>
</feature>
<evidence type="ECO:0000259" key="10">
    <source>
        <dbReference type="Pfam" id="PF02518"/>
    </source>
</evidence>
<proteinExistence type="predicted"/>
<comment type="catalytic activity">
    <reaction evidence="1">
        <text>ATP + protein L-histidine = ADP + protein N-phospho-L-histidine.</text>
        <dbReference type="EC" id="2.7.13.3"/>
    </reaction>
</comment>
<dbReference type="InterPro" id="IPR011712">
    <property type="entry name" value="Sig_transdc_His_kin_sub3_dim/P"/>
</dbReference>
<keyword evidence="13" id="KW-1185">Reference proteome</keyword>
<dbReference type="Pfam" id="PF02518">
    <property type="entry name" value="HATPase_c"/>
    <property type="match status" value="1"/>
</dbReference>
<dbReference type="InterPro" id="IPR003594">
    <property type="entry name" value="HATPase_dom"/>
</dbReference>
<evidence type="ECO:0000313" key="13">
    <source>
        <dbReference type="Proteomes" id="UP000646738"/>
    </source>
</evidence>
<keyword evidence="7" id="KW-0067">ATP-binding</keyword>
<keyword evidence="9" id="KW-1133">Transmembrane helix</keyword>
<accession>A0ABQ3R9A7</accession>
<keyword evidence="6" id="KW-0418">Kinase</keyword>
<feature type="domain" description="Signal transduction histidine kinase subgroup 3 dimerisation and phosphoacceptor" evidence="11">
    <location>
        <begin position="183"/>
        <end position="251"/>
    </location>
</feature>
<keyword evidence="8" id="KW-0902">Two-component regulatory system</keyword>
<feature type="domain" description="Histidine kinase/HSP90-like ATPase" evidence="10">
    <location>
        <begin position="305"/>
        <end position="392"/>
    </location>
</feature>
<evidence type="ECO:0000259" key="11">
    <source>
        <dbReference type="Pfam" id="PF07730"/>
    </source>
</evidence>
<keyword evidence="4" id="KW-0808">Transferase</keyword>
<evidence type="ECO:0000256" key="4">
    <source>
        <dbReference type="ARBA" id="ARBA00022679"/>
    </source>
</evidence>
<protein>
    <recommendedName>
        <fullName evidence="2">histidine kinase</fullName>
        <ecNumber evidence="2">2.7.13.3</ecNumber>
    </recommendedName>
</protein>
<name>A0ABQ3R9A7_STRRR</name>
<dbReference type="Proteomes" id="UP000646738">
    <property type="component" value="Unassembled WGS sequence"/>
</dbReference>
<feature type="transmembrane region" description="Helical" evidence="9">
    <location>
        <begin position="17"/>
        <end position="35"/>
    </location>
</feature>
<keyword evidence="9" id="KW-0812">Transmembrane</keyword>
<dbReference type="CDD" id="cd16917">
    <property type="entry name" value="HATPase_UhpB-NarQ-NarX-like"/>
    <property type="match status" value="1"/>
</dbReference>
<evidence type="ECO:0000256" key="5">
    <source>
        <dbReference type="ARBA" id="ARBA00022741"/>
    </source>
</evidence>
<reference evidence="13" key="1">
    <citation type="submission" date="2023-07" db="EMBL/GenBank/DDBJ databases">
        <title>Whole genome shotgun sequence of Streptomyces achromogenes subsp. rubradiris NBRC 14000.</title>
        <authorList>
            <person name="Komaki H."/>
            <person name="Tamura T."/>
        </authorList>
    </citation>
    <scope>NUCLEOTIDE SEQUENCE [LARGE SCALE GENOMIC DNA]</scope>
    <source>
        <strain evidence="13">NBRC 14000</strain>
    </source>
</reference>
<dbReference type="SUPFAM" id="SSF55874">
    <property type="entry name" value="ATPase domain of HSP90 chaperone/DNA topoisomerase II/histidine kinase"/>
    <property type="match status" value="1"/>
</dbReference>
<organism evidence="12 13">
    <name type="scientific">Streptomyces rubradiris</name>
    <name type="common">Streptomyces achromogenes subsp. rubradiris</name>
    <dbReference type="NCBI Taxonomy" id="285531"/>
    <lineage>
        <taxon>Bacteria</taxon>
        <taxon>Bacillati</taxon>
        <taxon>Actinomycetota</taxon>
        <taxon>Actinomycetes</taxon>
        <taxon>Kitasatosporales</taxon>
        <taxon>Streptomycetaceae</taxon>
        <taxon>Streptomyces</taxon>
    </lineage>
</organism>
<evidence type="ECO:0000256" key="9">
    <source>
        <dbReference type="SAM" id="Phobius"/>
    </source>
</evidence>
<dbReference type="Pfam" id="PF07730">
    <property type="entry name" value="HisKA_3"/>
    <property type="match status" value="1"/>
</dbReference>
<evidence type="ECO:0000256" key="3">
    <source>
        <dbReference type="ARBA" id="ARBA00022553"/>
    </source>
</evidence>
<evidence type="ECO:0000256" key="2">
    <source>
        <dbReference type="ARBA" id="ARBA00012438"/>
    </source>
</evidence>
<sequence>MGRVNRSWIELAFDSRYAVIRAFALAGALIGDLLLLQRPSGAQDWSLAAAGVVLCLAAGKWAFGALLAQSVLLVVAHTLGASTVSAVKVLAAVTLFELAVRQPGRRLAAGTTALAVAVAVNRLDDLPGELLEVLYKMGVVAGLPLLLGAYVRVTRDAAAHARQHAEQQRLRAGQQLLAARAAERTTIARELHDLVAHHVSSMVLRVGVARHVVAATSTTDPRITEVLDDLHSSAGAALTDLRRLVAVLRTPDGAGPDTGSLIVPGALPAALESVVEHSRQSGLTVSASVDPRVARLDAVCGLAVLRLAQEGLANAAKHGGPGAHAELTVRLADDAVQVTIRDDGAGRTRPPVPGPSGHGLIGMRERVDLLGGRLDAGPAARGWRLTAELPVTATGVEPLL</sequence>